<keyword evidence="11" id="KW-1185">Reference proteome</keyword>
<dbReference type="Gene3D" id="2.30.42.10">
    <property type="match status" value="1"/>
</dbReference>
<keyword evidence="2" id="KW-0479">Metal-binding</keyword>
<dbReference type="PROSITE" id="PS50106">
    <property type="entry name" value="PDZ"/>
    <property type="match status" value="1"/>
</dbReference>
<dbReference type="CDD" id="cd07342">
    <property type="entry name" value="M48C_Oma1_like"/>
    <property type="match status" value="1"/>
</dbReference>
<dbReference type="InterPro" id="IPR051156">
    <property type="entry name" value="Mito/Outer_Membr_Metalloprot"/>
</dbReference>
<dbReference type="SMART" id="SM00228">
    <property type="entry name" value="PDZ"/>
    <property type="match status" value="1"/>
</dbReference>
<keyword evidence="8" id="KW-0732">Signal</keyword>
<dbReference type="PANTHER" id="PTHR22726">
    <property type="entry name" value="METALLOENDOPEPTIDASE OMA1"/>
    <property type="match status" value="1"/>
</dbReference>
<evidence type="ECO:0000259" key="9">
    <source>
        <dbReference type="PROSITE" id="PS50106"/>
    </source>
</evidence>
<evidence type="ECO:0000256" key="7">
    <source>
        <dbReference type="SAM" id="MobiDB-lite"/>
    </source>
</evidence>
<feature type="signal peptide" evidence="8">
    <location>
        <begin position="1"/>
        <end position="39"/>
    </location>
</feature>
<dbReference type="EMBL" id="WWCU01000023">
    <property type="protein sequence ID" value="MYN09458.1"/>
    <property type="molecule type" value="Genomic_DNA"/>
</dbReference>
<dbReference type="Pfam" id="PF01435">
    <property type="entry name" value="Peptidase_M48"/>
    <property type="match status" value="1"/>
</dbReference>
<protein>
    <submittedName>
        <fullName evidence="10">Peptidase M48</fullName>
    </submittedName>
</protein>
<gene>
    <name evidence="10" type="ORF">GTP77_19225</name>
</gene>
<comment type="cofactor">
    <cofactor evidence="6">
        <name>Zn(2+)</name>
        <dbReference type="ChEBI" id="CHEBI:29105"/>
    </cofactor>
    <text evidence="6">Binds 1 zinc ion per subunit.</text>
</comment>
<dbReference type="GO" id="GO:0046872">
    <property type="term" value="F:metal ion binding"/>
    <property type="evidence" value="ECO:0007669"/>
    <property type="project" value="UniProtKB-KW"/>
</dbReference>
<feature type="domain" description="PDZ" evidence="9">
    <location>
        <begin position="89"/>
        <end position="161"/>
    </location>
</feature>
<keyword evidence="3 6" id="KW-0378">Hydrolase</keyword>
<evidence type="ECO:0000256" key="6">
    <source>
        <dbReference type="RuleBase" id="RU003983"/>
    </source>
</evidence>
<dbReference type="PANTHER" id="PTHR22726:SF1">
    <property type="entry name" value="METALLOENDOPEPTIDASE OMA1, MITOCHONDRIAL"/>
    <property type="match status" value="1"/>
</dbReference>
<keyword evidence="1 6" id="KW-0645">Protease</keyword>
<dbReference type="GO" id="GO:0016020">
    <property type="term" value="C:membrane"/>
    <property type="evidence" value="ECO:0007669"/>
    <property type="project" value="TreeGrafter"/>
</dbReference>
<evidence type="ECO:0000256" key="8">
    <source>
        <dbReference type="SAM" id="SignalP"/>
    </source>
</evidence>
<evidence type="ECO:0000256" key="1">
    <source>
        <dbReference type="ARBA" id="ARBA00022670"/>
    </source>
</evidence>
<dbReference type="GO" id="GO:0051603">
    <property type="term" value="P:proteolysis involved in protein catabolic process"/>
    <property type="evidence" value="ECO:0007669"/>
    <property type="project" value="TreeGrafter"/>
</dbReference>
<dbReference type="InterPro" id="IPR001915">
    <property type="entry name" value="Peptidase_M48"/>
</dbReference>
<name>A0A7X4HES5_9BURK</name>
<feature type="region of interest" description="Disordered" evidence="7">
    <location>
        <begin position="38"/>
        <end position="58"/>
    </location>
</feature>
<evidence type="ECO:0000256" key="4">
    <source>
        <dbReference type="ARBA" id="ARBA00022833"/>
    </source>
</evidence>
<dbReference type="InterPro" id="IPR036034">
    <property type="entry name" value="PDZ_sf"/>
</dbReference>
<dbReference type="Proteomes" id="UP000450676">
    <property type="component" value="Unassembled WGS sequence"/>
</dbReference>
<dbReference type="GO" id="GO:0004222">
    <property type="term" value="F:metalloendopeptidase activity"/>
    <property type="evidence" value="ECO:0007669"/>
    <property type="project" value="InterPro"/>
</dbReference>
<evidence type="ECO:0000313" key="10">
    <source>
        <dbReference type="EMBL" id="MYN09458.1"/>
    </source>
</evidence>
<evidence type="ECO:0000256" key="2">
    <source>
        <dbReference type="ARBA" id="ARBA00022723"/>
    </source>
</evidence>
<evidence type="ECO:0000256" key="3">
    <source>
        <dbReference type="ARBA" id="ARBA00022801"/>
    </source>
</evidence>
<comment type="similarity">
    <text evidence="6">Belongs to the peptidase M48 family.</text>
</comment>
<dbReference type="AlphaFoldDB" id="A0A7X4HES5"/>
<organism evidence="10 11">
    <name type="scientific">Pseudoduganella aquatica</name>
    <dbReference type="NCBI Taxonomy" id="2660641"/>
    <lineage>
        <taxon>Bacteria</taxon>
        <taxon>Pseudomonadati</taxon>
        <taxon>Pseudomonadota</taxon>
        <taxon>Betaproteobacteria</taxon>
        <taxon>Burkholderiales</taxon>
        <taxon>Oxalobacteraceae</taxon>
        <taxon>Telluria group</taxon>
        <taxon>Pseudoduganella</taxon>
    </lineage>
</organism>
<comment type="caution">
    <text evidence="10">The sequence shown here is derived from an EMBL/GenBank/DDBJ whole genome shotgun (WGS) entry which is preliminary data.</text>
</comment>
<accession>A0A7X4HES5</accession>
<proteinExistence type="inferred from homology"/>
<dbReference type="Gene3D" id="3.30.750.44">
    <property type="match status" value="1"/>
</dbReference>
<keyword evidence="5 6" id="KW-0482">Metalloprotease</keyword>
<evidence type="ECO:0000256" key="5">
    <source>
        <dbReference type="ARBA" id="ARBA00023049"/>
    </source>
</evidence>
<dbReference type="SUPFAM" id="SSF50156">
    <property type="entry name" value="PDZ domain-like"/>
    <property type="match status" value="1"/>
</dbReference>
<evidence type="ECO:0000313" key="11">
    <source>
        <dbReference type="Proteomes" id="UP000450676"/>
    </source>
</evidence>
<dbReference type="PROSITE" id="PS51257">
    <property type="entry name" value="PROKAR_LIPOPROTEIN"/>
    <property type="match status" value="1"/>
</dbReference>
<feature type="chain" id="PRO_5031365711" evidence="8">
    <location>
        <begin position="40"/>
        <end position="370"/>
    </location>
</feature>
<reference evidence="10 11" key="1">
    <citation type="submission" date="2019-12" db="EMBL/GenBank/DDBJ databases">
        <title>Novel species isolated from a subtropical stream in China.</title>
        <authorList>
            <person name="Lu H."/>
        </authorList>
    </citation>
    <scope>NUCLEOTIDE SEQUENCE [LARGE SCALE GENOMIC DNA]</scope>
    <source>
        <strain evidence="10 11">FT127W</strain>
    </source>
</reference>
<sequence length="370" mass="38348">MAAADKNGNQAGGKLAAAAAALSAALLSACSTLAPQASAPQTAPVPHAPAENQQPVVSAKTAAAQDALRTMVSLQDRLSRVSAPLLINNADLCKNMARNLLGFTAQNRYSYPGEYSDAANAVLGYGERLQVSSVLAGSGAARAGLRKGDGLVSVEGKALPGGPDAESQAAEVLGPLVGRQAALNMTIARNGGNQTLNVPVTRACAIRVHLGNADNINSYADGQRVLITRGMMNFAQSDEAIAYVLAKDIAHNVLGHAGAMRNTAAVGSMIDNLVRTKPDLSLLIGSGGLKPVPQEMDTAADSLALYMLARAGYSIERAKPFWQRLATQYPASVMNGYTALHPATTVRFAAIDKTVAEIKTKLATKKPLVP</sequence>
<keyword evidence="4 6" id="KW-0862">Zinc</keyword>
<dbReference type="InterPro" id="IPR001478">
    <property type="entry name" value="PDZ"/>
</dbReference>